<name>A0A502EHU2_9MYCO</name>
<accession>A0A502EHU2</accession>
<dbReference type="RefSeq" id="WP_140688955.1">
    <property type="nucleotide sequence ID" value="NZ_RCZG01000002.1"/>
</dbReference>
<dbReference type="InterPro" id="IPR029068">
    <property type="entry name" value="Glyas_Bleomycin-R_OHBP_Dase"/>
</dbReference>
<dbReference type="SUPFAM" id="SSF54593">
    <property type="entry name" value="Glyoxalase/Bleomycin resistance protein/Dihydroxybiphenyl dioxygenase"/>
    <property type="match status" value="1"/>
</dbReference>
<evidence type="ECO:0000313" key="1">
    <source>
        <dbReference type="EMBL" id="TPG36066.1"/>
    </source>
</evidence>
<sequence length="209" mass="22320">MTATIDGLDVADPVEAWTRAGFTVGPNAVCRIGDVRVRLLGSGRGHGIVGWSLDGLPDDSIHDLDGIPMTRSLVVGTNPVGHPNGVTGIDHVVLMSPDLGRTVRSLAAIGVDPRRERDADLGGRRIRQIFFRFGGVIVEVVGSPETAIEGASTLWGITYLVADIDETAAFFGDHTAPIKDAVQTGRRITTLRHREFGMTVRTAMISASR</sequence>
<dbReference type="EMBL" id="RCZG01000002">
    <property type="protein sequence ID" value="TPG36066.1"/>
    <property type="molecule type" value="Genomic_DNA"/>
</dbReference>
<reference evidence="1 2" key="1">
    <citation type="journal article" date="2019" name="Environ. Microbiol.">
        <title>Species interactions and distinct microbial communities in high Arctic permafrost affected cryosols are associated with the CH4 and CO2 gas fluxes.</title>
        <authorList>
            <person name="Altshuler I."/>
            <person name="Hamel J."/>
            <person name="Turney S."/>
            <person name="Magnuson E."/>
            <person name="Levesque R."/>
            <person name="Greer C."/>
            <person name="Whyte L.G."/>
        </authorList>
    </citation>
    <scope>NUCLEOTIDE SEQUENCE [LARGE SCALE GENOMIC DNA]</scope>
    <source>
        <strain evidence="1 2">S5.20</strain>
    </source>
</reference>
<protein>
    <submittedName>
        <fullName evidence="1">Glyoxalase</fullName>
    </submittedName>
</protein>
<keyword evidence="2" id="KW-1185">Reference proteome</keyword>
<gene>
    <name evidence="1" type="ORF">EAH80_06320</name>
</gene>
<organism evidence="1 2">
    <name type="scientific">Mycolicibacterium hodleri</name>
    <dbReference type="NCBI Taxonomy" id="49897"/>
    <lineage>
        <taxon>Bacteria</taxon>
        <taxon>Bacillati</taxon>
        <taxon>Actinomycetota</taxon>
        <taxon>Actinomycetes</taxon>
        <taxon>Mycobacteriales</taxon>
        <taxon>Mycobacteriaceae</taxon>
        <taxon>Mycolicibacterium</taxon>
    </lineage>
</organism>
<proteinExistence type="predicted"/>
<dbReference type="AlphaFoldDB" id="A0A502EHU2"/>
<comment type="caution">
    <text evidence="1">The sequence shown here is derived from an EMBL/GenBank/DDBJ whole genome shotgun (WGS) entry which is preliminary data.</text>
</comment>
<evidence type="ECO:0000313" key="2">
    <source>
        <dbReference type="Proteomes" id="UP000320095"/>
    </source>
</evidence>
<dbReference type="Proteomes" id="UP000320095">
    <property type="component" value="Unassembled WGS sequence"/>
</dbReference>
<dbReference type="OrthoDB" id="5181113at2"/>